<dbReference type="SMART" id="SM00912">
    <property type="entry name" value="Haemagg_act"/>
    <property type="match status" value="1"/>
</dbReference>
<name>A0ABR7QWR4_9GAMM</name>
<keyword evidence="3" id="KW-1185">Reference proteome</keyword>
<dbReference type="RefSeq" id="WP_187755087.1">
    <property type="nucleotide sequence ID" value="NZ_JABURY010000010.1"/>
</dbReference>
<evidence type="ECO:0000313" key="3">
    <source>
        <dbReference type="Proteomes" id="UP000651208"/>
    </source>
</evidence>
<dbReference type="InterPro" id="IPR024973">
    <property type="entry name" value="ESPR"/>
</dbReference>
<accession>A0ABR7QWR4</accession>
<dbReference type="InterPro" id="IPR011050">
    <property type="entry name" value="Pectin_lyase_fold/virulence"/>
</dbReference>
<dbReference type="InterPro" id="IPR008638">
    <property type="entry name" value="FhaB/CdiA-like_TPS"/>
</dbReference>
<dbReference type="Proteomes" id="UP000651208">
    <property type="component" value="Unassembled WGS sequence"/>
</dbReference>
<protein>
    <submittedName>
        <fullName evidence="2">Filamentous hemagglutinin N-terminal domain-containing protein</fullName>
    </submittedName>
</protein>
<gene>
    <name evidence="2" type="ORF">FcAc13_04920</name>
</gene>
<proteinExistence type="predicted"/>
<sequence length="333" mass="35524">MNKYFYRVVFNRVRGMLMVVSEITKNHQGNARSSQKVKSVHKLSNKAFTLKPMVFMSYLALGLVSVITPSYAGTIIVDKNAENHQRPIIAQTDKGATQVNIAAPNKNGVSHNKYNQFDVDKNGVILNNTKSDSKSKLGGNIKGNALLQDTGSAKIILNEVNSKDPSKLNGYIEVAGKKAQVIIANPAGITCDGCGFINADRATLTTGKALFENDQLVGYRVEGGNITITGDGLDSSAQDYTDIIARSVNVNAELWASDLKVITGLNEVTVDGKITQLDQHDLDLQEHTPEFAIDVSALGGMYAGKIQMIGTESGVGVHNAGQLGASAGGLTIT</sequence>
<dbReference type="Pfam" id="PF05860">
    <property type="entry name" value="TPS"/>
    <property type="match status" value="1"/>
</dbReference>
<dbReference type="NCBIfam" id="TIGR01901">
    <property type="entry name" value="adhes_NPXG"/>
    <property type="match status" value="1"/>
</dbReference>
<evidence type="ECO:0000259" key="1">
    <source>
        <dbReference type="SMART" id="SM00912"/>
    </source>
</evidence>
<organism evidence="2 3">
    <name type="scientific">Frischella japonica</name>
    <dbReference type="NCBI Taxonomy" id="2741544"/>
    <lineage>
        <taxon>Bacteria</taxon>
        <taxon>Pseudomonadati</taxon>
        <taxon>Pseudomonadota</taxon>
        <taxon>Gammaproteobacteria</taxon>
        <taxon>Orbales</taxon>
        <taxon>Orbaceae</taxon>
        <taxon>Frischella</taxon>
    </lineage>
</organism>
<feature type="domain" description="Filamentous haemagglutinin FhaB/tRNA nuclease CdiA-like TPS" evidence="1">
    <location>
        <begin position="93"/>
        <end position="214"/>
    </location>
</feature>
<dbReference type="EMBL" id="JABURY010000010">
    <property type="protein sequence ID" value="MBC9130649.1"/>
    <property type="molecule type" value="Genomic_DNA"/>
</dbReference>
<dbReference type="Gene3D" id="2.160.20.10">
    <property type="entry name" value="Single-stranded right-handed beta-helix, Pectin lyase-like"/>
    <property type="match status" value="1"/>
</dbReference>
<feature type="non-terminal residue" evidence="2">
    <location>
        <position position="333"/>
    </location>
</feature>
<dbReference type="InterPro" id="IPR012334">
    <property type="entry name" value="Pectin_lyas_fold"/>
</dbReference>
<dbReference type="SUPFAM" id="SSF51126">
    <property type="entry name" value="Pectin lyase-like"/>
    <property type="match status" value="1"/>
</dbReference>
<dbReference type="Pfam" id="PF13018">
    <property type="entry name" value="ESPR"/>
    <property type="match status" value="1"/>
</dbReference>
<reference evidence="2 3" key="1">
    <citation type="submission" date="2020-06" db="EMBL/GenBank/DDBJ databases">
        <title>Frischella cerana isolated from Apis cerana gut homogenate.</title>
        <authorList>
            <person name="Wolter L.A."/>
            <person name="Suenami S."/>
            <person name="Miyazaki R."/>
        </authorList>
    </citation>
    <scope>NUCLEOTIDE SEQUENCE [LARGE SCALE GENOMIC DNA]</scope>
    <source>
        <strain evidence="2 3">Ac13</strain>
    </source>
</reference>
<comment type="caution">
    <text evidence="2">The sequence shown here is derived from an EMBL/GenBank/DDBJ whole genome shotgun (WGS) entry which is preliminary data.</text>
</comment>
<evidence type="ECO:0000313" key="2">
    <source>
        <dbReference type="EMBL" id="MBC9130649.1"/>
    </source>
</evidence>